<evidence type="ECO:0000256" key="1">
    <source>
        <dbReference type="SAM" id="SignalP"/>
    </source>
</evidence>
<feature type="chain" id="PRO_5030159426" evidence="1">
    <location>
        <begin position="28"/>
        <end position="129"/>
    </location>
</feature>
<keyword evidence="1" id="KW-0732">Signal</keyword>
<evidence type="ECO:0000313" key="5">
    <source>
        <dbReference type="Proteomes" id="UP000503251"/>
    </source>
</evidence>
<reference evidence="3 4" key="1">
    <citation type="submission" date="2018-06" db="EMBL/GenBank/DDBJ databases">
        <title>Complete genome of Desulfovibrio marinus P48SEP.</title>
        <authorList>
            <person name="Crispim J.S."/>
            <person name="Vidigal P.M.P."/>
            <person name="Silva L.C.F."/>
            <person name="Araujo L.C."/>
            <person name="Laguardia C.N."/>
            <person name="Dias R.S."/>
            <person name="Sousa M.P."/>
            <person name="Paula S.O."/>
            <person name="Silva C."/>
        </authorList>
    </citation>
    <scope>NUCLEOTIDE SEQUENCE [LARGE SCALE GENOMIC DNA]</scope>
    <source>
        <strain evidence="3 4">P48SEP</strain>
    </source>
</reference>
<dbReference type="Proteomes" id="UP000434052">
    <property type="component" value="Unassembled WGS sequence"/>
</dbReference>
<dbReference type="EMBL" id="QMIF01000003">
    <property type="protein sequence ID" value="TVM35046.1"/>
    <property type="molecule type" value="Genomic_DNA"/>
</dbReference>
<sequence>MVLKRLVAPLCMLALVLSMIGATAANAHELPIVTGADWVASTDRERGAFLLGMATVIELEKQVQGIDPPFADHTLIDTWVKGLSPYTIRELRTMLDQYFVDHPDQMDRPVVEVLWDDIALKQAYKEAKQ</sequence>
<dbReference type="OrthoDB" id="6889413at2"/>
<reference evidence="2 5" key="2">
    <citation type="submission" date="2019-04" db="EMBL/GenBank/DDBJ databases">
        <title>Isolation and culture of sulfate reducing bacteria from the cold seep of the South China Sea.</title>
        <authorList>
            <person name="Sun C."/>
            <person name="Liu R."/>
        </authorList>
    </citation>
    <scope>NUCLEOTIDE SEQUENCE [LARGE SCALE GENOMIC DNA]</scope>
    <source>
        <strain evidence="2 5">CS1</strain>
    </source>
</reference>
<protein>
    <submittedName>
        <fullName evidence="3">Uncharacterized protein</fullName>
    </submittedName>
</protein>
<evidence type="ECO:0000313" key="4">
    <source>
        <dbReference type="Proteomes" id="UP000434052"/>
    </source>
</evidence>
<dbReference type="AlphaFoldDB" id="A0A6P1ZLJ5"/>
<feature type="signal peptide" evidence="1">
    <location>
        <begin position="1"/>
        <end position="27"/>
    </location>
</feature>
<evidence type="ECO:0000313" key="3">
    <source>
        <dbReference type="EMBL" id="TVM35046.1"/>
    </source>
</evidence>
<evidence type="ECO:0000313" key="2">
    <source>
        <dbReference type="EMBL" id="QJT08150.1"/>
    </source>
</evidence>
<name>A0A6P1ZLJ5_9BACT</name>
<dbReference type="Proteomes" id="UP000503251">
    <property type="component" value="Chromosome"/>
</dbReference>
<dbReference type="RefSeq" id="WP_144234599.1">
    <property type="nucleotide sequence ID" value="NZ_CP039543.1"/>
</dbReference>
<accession>A0A6P1ZLJ5</accession>
<organism evidence="3 4">
    <name type="scientific">Oceanidesulfovibrio marinus</name>
    <dbReference type="NCBI Taxonomy" id="370038"/>
    <lineage>
        <taxon>Bacteria</taxon>
        <taxon>Pseudomonadati</taxon>
        <taxon>Thermodesulfobacteriota</taxon>
        <taxon>Desulfovibrionia</taxon>
        <taxon>Desulfovibrionales</taxon>
        <taxon>Desulfovibrionaceae</taxon>
        <taxon>Oceanidesulfovibrio</taxon>
    </lineage>
</organism>
<keyword evidence="5" id="KW-1185">Reference proteome</keyword>
<dbReference type="EMBL" id="CP039543">
    <property type="protein sequence ID" value="QJT08150.1"/>
    <property type="molecule type" value="Genomic_DNA"/>
</dbReference>
<gene>
    <name evidence="3" type="ORF">DQK91_06495</name>
    <name evidence="2" type="ORF">E8L03_04080</name>
</gene>
<proteinExistence type="predicted"/>